<reference evidence="3 4" key="1">
    <citation type="submission" date="2018-03" db="EMBL/GenBank/DDBJ databases">
        <title>Bacteriophage NCPPB3778 and a type I-E CRISPR drive the evolution of the US Biological Select Agent, Rathayibacter toxicus.</title>
        <authorList>
            <person name="Davis E.W.II."/>
            <person name="Tabima J.F."/>
            <person name="Weisberg A.J."/>
            <person name="Dantas Lopes L."/>
            <person name="Wiseman M.S."/>
            <person name="Wiseman M.S."/>
            <person name="Pupko T."/>
            <person name="Belcher M.S."/>
            <person name="Sechler A.J."/>
            <person name="Tancos M.A."/>
            <person name="Schroeder B.K."/>
            <person name="Murray T.D."/>
            <person name="Luster D.G."/>
            <person name="Schneider W.L."/>
            <person name="Rogers E."/>
            <person name="Andreote F.D."/>
            <person name="Grunwald N.J."/>
            <person name="Putnam M.L."/>
            <person name="Chang J.H."/>
        </authorList>
    </citation>
    <scope>NUCLEOTIDE SEQUENCE [LARGE SCALE GENOMIC DNA]</scope>
    <source>
        <strain evidence="3 4">NCCPB 2253</strain>
    </source>
</reference>
<evidence type="ECO:0000313" key="3">
    <source>
        <dbReference type="EMBL" id="AZZ55808.1"/>
    </source>
</evidence>
<dbReference type="EMBL" id="CP028130">
    <property type="protein sequence ID" value="AZZ55808.1"/>
    <property type="molecule type" value="Genomic_DNA"/>
</dbReference>
<dbReference type="Proteomes" id="UP000283946">
    <property type="component" value="Chromosome"/>
</dbReference>
<dbReference type="AlphaFoldDB" id="A0AAD1ACP0"/>
<feature type="transmembrane region" description="Helical" evidence="1">
    <location>
        <begin position="20"/>
        <end position="42"/>
    </location>
</feature>
<feature type="domain" description="YdbS-like PH" evidence="2">
    <location>
        <begin position="72"/>
        <end position="141"/>
    </location>
</feature>
<gene>
    <name evidence="3" type="ORF">C7V51_07915</name>
</gene>
<keyword evidence="1" id="KW-0812">Transmembrane</keyword>
<dbReference type="Pfam" id="PF03703">
    <property type="entry name" value="bPH_2"/>
    <property type="match status" value="1"/>
</dbReference>
<evidence type="ECO:0000313" key="4">
    <source>
        <dbReference type="Proteomes" id="UP000283946"/>
    </source>
</evidence>
<organism evidence="3 4">
    <name type="scientific">Rathayibacter iranicus</name>
    <dbReference type="NCBI Taxonomy" id="59737"/>
    <lineage>
        <taxon>Bacteria</taxon>
        <taxon>Bacillati</taxon>
        <taxon>Actinomycetota</taxon>
        <taxon>Actinomycetes</taxon>
        <taxon>Micrococcales</taxon>
        <taxon>Microbacteriaceae</taxon>
        <taxon>Rathayibacter</taxon>
    </lineage>
</organism>
<dbReference type="InterPro" id="IPR005182">
    <property type="entry name" value="YdbS-like_PH"/>
</dbReference>
<dbReference type="KEGG" id="ria:C7V51_07915"/>
<proteinExistence type="predicted"/>
<feature type="transmembrane region" description="Helical" evidence="1">
    <location>
        <begin position="48"/>
        <end position="70"/>
    </location>
</feature>
<accession>A0AAD1ACP0</accession>
<evidence type="ECO:0000259" key="2">
    <source>
        <dbReference type="Pfam" id="PF03703"/>
    </source>
</evidence>
<evidence type="ECO:0000256" key="1">
    <source>
        <dbReference type="SAM" id="Phobius"/>
    </source>
</evidence>
<name>A0AAD1ACP0_9MICO</name>
<keyword evidence="1" id="KW-0472">Membrane</keyword>
<sequence length="165" mass="18026">MARSVPDPADRELARLTPRARGVVGPVLGFLLLTWTGFYFFAQFELALQRWVIGIGTAVLVLLLCVPGIARWASIRYRITARGLTARRGVVAVRRADLVFDPRMSVSVQRTLAQRLARCGDIAIVQGGAEVFQLRDLPDPDLAAELLRAVIASAPGTEPEWPPPA</sequence>
<keyword evidence="1" id="KW-1133">Transmembrane helix</keyword>
<protein>
    <submittedName>
        <fullName evidence="3">PH domain-containing protein</fullName>
    </submittedName>
</protein>